<sequence>MKQVEVKDTYIDDSLSIKYYDKKQRTQYGRGTDNYEVDYRVKNVEQEAEQQYYQRFQKERMIEEQKKREQQLQQELQYSAYNYHMIQEQQKRNPQQIYSINQFLNTPLPSSSKKEYSLQDANSYSDRHTPNFKSNNSQNGSIKQNFANQDELANDIFSLEIDQNKNIQEEQLVNNIKSNEYILNYLNNDDFNFNERKQKTFIERKLEEQEIHNHSNYNGKLSKHCSACQRKKQLEENKQKEYMYNGVNLNLLLLECKDALQKKYYKKSEALLLEALHKGIEHADVYYLIGETYRLQNLLDEAENYLLQALLFQFHSPYTYNSLGQVYMAKGQYERSIKLFKKFVETNEEPKAFFNIATCLVKQKEYLDSLIYFGRAIELDETEPVYYLHRADANEALGFVDMSLQDYRLYKKFSPNGLKNLEIQYQYLMKNGRIVEARNLKNYIKKIESA</sequence>
<dbReference type="EMBL" id="GG662552">
    <property type="protein sequence ID" value="EAS01899.2"/>
    <property type="molecule type" value="Genomic_DNA"/>
</dbReference>
<organism evidence="4 5">
    <name type="scientific">Tetrahymena thermophila (strain SB210)</name>
    <dbReference type="NCBI Taxonomy" id="312017"/>
    <lineage>
        <taxon>Eukaryota</taxon>
        <taxon>Sar</taxon>
        <taxon>Alveolata</taxon>
        <taxon>Ciliophora</taxon>
        <taxon>Intramacronucleata</taxon>
        <taxon>Oligohymenophorea</taxon>
        <taxon>Hymenostomatida</taxon>
        <taxon>Tetrahymenina</taxon>
        <taxon>Tetrahymenidae</taxon>
        <taxon>Tetrahymena</taxon>
    </lineage>
</organism>
<evidence type="ECO:0000256" key="1">
    <source>
        <dbReference type="PROSITE-ProRule" id="PRU00339"/>
    </source>
</evidence>
<dbReference type="InParanoid" id="Q23ZF8"/>
<protein>
    <submittedName>
        <fullName evidence="4">Tetratricopeptide repeat protein</fullName>
    </submittedName>
</protein>
<dbReference type="InterPro" id="IPR019734">
    <property type="entry name" value="TPR_rpt"/>
</dbReference>
<dbReference type="SMART" id="SM00028">
    <property type="entry name" value="TPR"/>
    <property type="match status" value="3"/>
</dbReference>
<evidence type="ECO:0000313" key="5">
    <source>
        <dbReference type="Proteomes" id="UP000009168"/>
    </source>
</evidence>
<feature type="repeat" description="TPR" evidence="1">
    <location>
        <begin position="317"/>
        <end position="350"/>
    </location>
</feature>
<feature type="repeat" description="PPR" evidence="2">
    <location>
        <begin position="316"/>
        <end position="350"/>
    </location>
</feature>
<dbReference type="AlphaFoldDB" id="Q23ZF8"/>
<dbReference type="Gene3D" id="1.25.40.10">
    <property type="entry name" value="Tetratricopeptide repeat domain"/>
    <property type="match status" value="2"/>
</dbReference>
<dbReference type="OrthoDB" id="1917726at2759"/>
<keyword evidence="1" id="KW-0802">TPR repeat</keyword>
<evidence type="ECO:0000256" key="3">
    <source>
        <dbReference type="SAM" id="MobiDB-lite"/>
    </source>
</evidence>
<evidence type="ECO:0000256" key="2">
    <source>
        <dbReference type="PROSITE-ProRule" id="PRU00708"/>
    </source>
</evidence>
<feature type="region of interest" description="Disordered" evidence="3">
    <location>
        <begin position="110"/>
        <end position="140"/>
    </location>
</feature>
<accession>Q23ZF8</accession>
<name>Q23ZF8_TETTS</name>
<dbReference type="Proteomes" id="UP000009168">
    <property type="component" value="Unassembled WGS sequence"/>
</dbReference>
<dbReference type="PROSITE" id="PS51375">
    <property type="entry name" value="PPR"/>
    <property type="match status" value="1"/>
</dbReference>
<dbReference type="InterPro" id="IPR002885">
    <property type="entry name" value="PPR_rpt"/>
</dbReference>
<evidence type="ECO:0000313" key="4">
    <source>
        <dbReference type="EMBL" id="EAS01899.2"/>
    </source>
</evidence>
<feature type="compositionally biased region" description="Polar residues" evidence="3">
    <location>
        <begin position="131"/>
        <end position="140"/>
    </location>
</feature>
<dbReference type="RefSeq" id="XP_001022144.2">
    <property type="nucleotide sequence ID" value="XM_001022144.2"/>
</dbReference>
<dbReference type="PROSITE" id="PS50005">
    <property type="entry name" value="TPR"/>
    <property type="match status" value="1"/>
</dbReference>
<dbReference type="Pfam" id="PF13181">
    <property type="entry name" value="TPR_8"/>
    <property type="match status" value="2"/>
</dbReference>
<dbReference type="SUPFAM" id="SSF48452">
    <property type="entry name" value="TPR-like"/>
    <property type="match status" value="1"/>
</dbReference>
<dbReference type="InterPro" id="IPR011990">
    <property type="entry name" value="TPR-like_helical_dom_sf"/>
</dbReference>
<dbReference type="HOGENOM" id="CLU_617513_0_0_1"/>
<proteinExistence type="predicted"/>
<dbReference type="GeneID" id="7831189"/>
<keyword evidence="5" id="KW-1185">Reference proteome</keyword>
<dbReference type="KEGG" id="tet:TTHERM_00787050"/>
<gene>
    <name evidence="4" type="ORF">TTHERM_00787050</name>
</gene>
<reference evidence="5" key="1">
    <citation type="journal article" date="2006" name="PLoS Biol.">
        <title>Macronuclear genome sequence of the ciliate Tetrahymena thermophila, a model eukaryote.</title>
        <authorList>
            <person name="Eisen J.A."/>
            <person name="Coyne R.S."/>
            <person name="Wu M."/>
            <person name="Wu D."/>
            <person name="Thiagarajan M."/>
            <person name="Wortman J.R."/>
            <person name="Badger J.H."/>
            <person name="Ren Q."/>
            <person name="Amedeo P."/>
            <person name="Jones K.M."/>
            <person name="Tallon L.J."/>
            <person name="Delcher A.L."/>
            <person name="Salzberg S.L."/>
            <person name="Silva J.C."/>
            <person name="Haas B.J."/>
            <person name="Majoros W.H."/>
            <person name="Farzad M."/>
            <person name="Carlton J.M."/>
            <person name="Smith R.K. Jr."/>
            <person name="Garg J."/>
            <person name="Pearlman R.E."/>
            <person name="Karrer K.M."/>
            <person name="Sun L."/>
            <person name="Manning G."/>
            <person name="Elde N.C."/>
            <person name="Turkewitz A.P."/>
            <person name="Asai D.J."/>
            <person name="Wilkes D.E."/>
            <person name="Wang Y."/>
            <person name="Cai H."/>
            <person name="Collins K."/>
            <person name="Stewart B.A."/>
            <person name="Lee S.R."/>
            <person name="Wilamowska K."/>
            <person name="Weinberg Z."/>
            <person name="Ruzzo W.L."/>
            <person name="Wloga D."/>
            <person name="Gaertig J."/>
            <person name="Frankel J."/>
            <person name="Tsao C.-C."/>
            <person name="Gorovsky M.A."/>
            <person name="Keeling P.J."/>
            <person name="Waller R.F."/>
            <person name="Patron N.J."/>
            <person name="Cherry J.M."/>
            <person name="Stover N.A."/>
            <person name="Krieger C.J."/>
            <person name="del Toro C."/>
            <person name="Ryder H.F."/>
            <person name="Williamson S.C."/>
            <person name="Barbeau R.A."/>
            <person name="Hamilton E.P."/>
            <person name="Orias E."/>
        </authorList>
    </citation>
    <scope>NUCLEOTIDE SEQUENCE [LARGE SCALE GENOMIC DNA]</scope>
    <source>
        <strain evidence="5">SB210</strain>
    </source>
</reference>